<name>E0QRE3_9ACTO</name>
<dbReference type="SUPFAM" id="SSF53850">
    <property type="entry name" value="Periplasmic binding protein-like II"/>
    <property type="match status" value="1"/>
</dbReference>
<dbReference type="Gene3D" id="3.40.190.10">
    <property type="entry name" value="Periplasmic binding protein-like II"/>
    <property type="match status" value="2"/>
</dbReference>
<dbReference type="PANTHER" id="PTHR30006:SF2">
    <property type="entry name" value="ABC TRANSPORTER SUBSTRATE-BINDING PROTEIN"/>
    <property type="match status" value="1"/>
</dbReference>
<dbReference type="STRING" id="871571.HMPREF0580_1458"/>
<sequence length="509" mass="54777">MVPLKGISKAPESPSAKIFFDFIILSFFSFGLLVVYKFQFASKEYLSLCVTDLNLFPRRGSGWDAAGCVGGCGRENPNRKWPIMKPTGERNTLRVPTTRQTLEPGRIMPPRKSSQISKTPPPVFLTPALDYLGAVTMFKTNRTRQDYGCKRGTHLMKGAALLAGALALAACTSSIPAKHNAATEPTAAGTGQGEVTLVAYDSFPLSEETIAAFKKKTGYDLKVVKSGDGVELTNKIILTKDAPLGDAVFGMDNNTAQAAVKAGALADFTGQLAPSVTKARGAEKQLVPIDQGEVCVNYDIKYFQDKGLKPPATFDDLAAPAYQNLTVVQSPQTSTPGLAFMLATIKAKGENSWQNYWKALKANGVKVTDSWDTAFNADFTAGGNKNKSAAYPIMVSYASSPAWAVNEAGDATTIGNVPDTCYRQVEYAAVLQNAKNPEGAAALVKFLTEETAQKDLVENNYMYPVLDSVSLPEPLAKFGAPSGKAVSLDDKQVSEKREAWVRAWTEIMS</sequence>
<accession>E0QRE3</accession>
<evidence type="ECO:0000256" key="2">
    <source>
        <dbReference type="SAM" id="Phobius"/>
    </source>
</evidence>
<evidence type="ECO:0000256" key="1">
    <source>
        <dbReference type="ARBA" id="ARBA00022729"/>
    </source>
</evidence>
<dbReference type="GO" id="GO:0030976">
    <property type="term" value="F:thiamine pyrophosphate binding"/>
    <property type="evidence" value="ECO:0007669"/>
    <property type="project" value="TreeGrafter"/>
</dbReference>
<evidence type="ECO:0000313" key="3">
    <source>
        <dbReference type="EMBL" id="EFM45651.1"/>
    </source>
</evidence>
<dbReference type="PANTHER" id="PTHR30006">
    <property type="entry name" value="THIAMINE-BINDING PERIPLASMIC PROTEIN-RELATED"/>
    <property type="match status" value="1"/>
</dbReference>
<reference evidence="3" key="1">
    <citation type="submission" date="2010-08" db="EMBL/GenBank/DDBJ databases">
        <authorList>
            <person name="Muzny D."/>
            <person name="Qin X."/>
            <person name="Deng J."/>
            <person name="Jiang H."/>
            <person name="Liu Y."/>
            <person name="Qu J."/>
            <person name="Song X.-Z."/>
            <person name="Zhang L."/>
            <person name="Thornton R."/>
            <person name="Coyle M."/>
            <person name="Francisco L."/>
            <person name="Jackson L."/>
            <person name="Javaid M."/>
            <person name="Korchina V."/>
            <person name="Kovar C."/>
            <person name="Mata R."/>
            <person name="Mathew T."/>
            <person name="Ngo R."/>
            <person name="Nguyen L."/>
            <person name="Nguyen N."/>
            <person name="Okwuonu G."/>
            <person name="Ongeri F."/>
            <person name="Pham C."/>
            <person name="Simmons D."/>
            <person name="Wilczek-Boney K."/>
            <person name="Hale W."/>
            <person name="Jakkamsetti A."/>
            <person name="Pham P."/>
            <person name="Ruth R."/>
            <person name="San Lucas F."/>
            <person name="Warren J."/>
            <person name="Zhang J."/>
            <person name="Zhao Z."/>
            <person name="Zhou C."/>
            <person name="Zhu D."/>
            <person name="Lee S."/>
            <person name="Bess C."/>
            <person name="Blankenburg K."/>
            <person name="Forbes L."/>
            <person name="Fu Q."/>
            <person name="Gubbala S."/>
            <person name="Hirani K."/>
            <person name="Jayaseelan J.C."/>
            <person name="Lara F."/>
            <person name="Munidasa M."/>
            <person name="Palculict T."/>
            <person name="Patil S."/>
            <person name="Pu L.-L."/>
            <person name="Saada N."/>
            <person name="Tang L."/>
            <person name="Weissenberger G."/>
            <person name="Zhu Y."/>
            <person name="Hemphill L."/>
            <person name="Shang Y."/>
            <person name="Youmans B."/>
            <person name="Ayvaz T."/>
            <person name="Ross M."/>
            <person name="Santibanez J."/>
            <person name="Aqrawi P."/>
            <person name="Gross S."/>
            <person name="Joshi V."/>
            <person name="Fowler G."/>
            <person name="Nazareth L."/>
            <person name="Reid J."/>
            <person name="Worley K."/>
            <person name="Petrosino J."/>
            <person name="Highlander S."/>
            <person name="Gibbs R."/>
        </authorList>
    </citation>
    <scope>NUCLEOTIDE SEQUENCE [LARGE SCALE GENOMIC DNA]</scope>
    <source>
        <strain evidence="3">ATCC 35239</strain>
    </source>
</reference>
<feature type="transmembrane region" description="Helical" evidence="2">
    <location>
        <begin position="18"/>
        <end position="36"/>
    </location>
</feature>
<keyword evidence="2" id="KW-0472">Membrane</keyword>
<dbReference type="EMBL" id="AEET01000033">
    <property type="protein sequence ID" value="EFM45651.1"/>
    <property type="molecule type" value="Genomic_DNA"/>
</dbReference>
<dbReference type="GO" id="GO:0030975">
    <property type="term" value="F:thiamine binding"/>
    <property type="evidence" value="ECO:0007669"/>
    <property type="project" value="InterPro"/>
</dbReference>
<gene>
    <name evidence="3" type="primary">tbpA2</name>
    <name evidence="3" type="ORF">HMPREF0580_1458</name>
</gene>
<keyword evidence="4" id="KW-1185">Reference proteome</keyword>
<dbReference type="NCBIfam" id="TIGR01254">
    <property type="entry name" value="sfuA"/>
    <property type="match status" value="1"/>
</dbReference>
<evidence type="ECO:0000313" key="4">
    <source>
        <dbReference type="Proteomes" id="UP000003045"/>
    </source>
</evidence>
<organism evidence="3 4">
    <name type="scientific">Mobiluncus mulieris ATCC 35239</name>
    <dbReference type="NCBI Taxonomy" id="871571"/>
    <lineage>
        <taxon>Bacteria</taxon>
        <taxon>Bacillati</taxon>
        <taxon>Actinomycetota</taxon>
        <taxon>Actinomycetes</taxon>
        <taxon>Actinomycetales</taxon>
        <taxon>Actinomycetaceae</taxon>
        <taxon>Mobiluncus</taxon>
    </lineage>
</organism>
<proteinExistence type="predicted"/>
<dbReference type="HOGENOM" id="CLU_026974_6_1_11"/>
<dbReference type="Proteomes" id="UP000003045">
    <property type="component" value="Unassembled WGS sequence"/>
</dbReference>
<dbReference type="Pfam" id="PF13343">
    <property type="entry name" value="SBP_bac_6"/>
    <property type="match status" value="1"/>
</dbReference>
<dbReference type="InterPro" id="IPR005948">
    <property type="entry name" value="ThiB-like"/>
</dbReference>
<dbReference type="GO" id="GO:0030288">
    <property type="term" value="C:outer membrane-bounded periplasmic space"/>
    <property type="evidence" value="ECO:0007669"/>
    <property type="project" value="TreeGrafter"/>
</dbReference>
<keyword evidence="2" id="KW-0812">Transmembrane</keyword>
<protein>
    <submittedName>
        <fullName evidence="3">ABC transporter, substrate-binding protein, thiB family</fullName>
    </submittedName>
</protein>
<dbReference type="GO" id="GO:0015888">
    <property type="term" value="P:thiamine transport"/>
    <property type="evidence" value="ECO:0007669"/>
    <property type="project" value="InterPro"/>
</dbReference>
<comment type="caution">
    <text evidence="3">The sequence shown here is derived from an EMBL/GenBank/DDBJ whole genome shotgun (WGS) entry which is preliminary data.</text>
</comment>
<keyword evidence="2" id="KW-1133">Transmembrane helix</keyword>
<dbReference type="AlphaFoldDB" id="E0QRE3"/>
<dbReference type="CDD" id="cd13545">
    <property type="entry name" value="PBP2_TbpA"/>
    <property type="match status" value="1"/>
</dbReference>
<keyword evidence="1" id="KW-0732">Signal</keyword>